<name>A0A0E9X8M9_ANGAN</name>
<reference evidence="1" key="1">
    <citation type="submission" date="2014-11" db="EMBL/GenBank/DDBJ databases">
        <authorList>
            <person name="Amaro Gonzalez C."/>
        </authorList>
    </citation>
    <scope>NUCLEOTIDE SEQUENCE</scope>
</reference>
<dbReference type="AlphaFoldDB" id="A0A0E9X8M9"/>
<sequence>MVSMPCVQNLSCLLKLAQILEHFCAFCKSKYDADMIFFFGYTYLSALRYVAMLPGKCPPLVQFENFITSTLYAR</sequence>
<proteinExistence type="predicted"/>
<dbReference type="EMBL" id="GBXM01009475">
    <property type="protein sequence ID" value="JAH99102.1"/>
    <property type="molecule type" value="Transcribed_RNA"/>
</dbReference>
<evidence type="ECO:0000313" key="1">
    <source>
        <dbReference type="EMBL" id="JAH99102.1"/>
    </source>
</evidence>
<accession>A0A0E9X8M9</accession>
<organism evidence="1">
    <name type="scientific">Anguilla anguilla</name>
    <name type="common">European freshwater eel</name>
    <name type="synonym">Muraena anguilla</name>
    <dbReference type="NCBI Taxonomy" id="7936"/>
    <lineage>
        <taxon>Eukaryota</taxon>
        <taxon>Metazoa</taxon>
        <taxon>Chordata</taxon>
        <taxon>Craniata</taxon>
        <taxon>Vertebrata</taxon>
        <taxon>Euteleostomi</taxon>
        <taxon>Actinopterygii</taxon>
        <taxon>Neopterygii</taxon>
        <taxon>Teleostei</taxon>
        <taxon>Anguilliformes</taxon>
        <taxon>Anguillidae</taxon>
        <taxon>Anguilla</taxon>
    </lineage>
</organism>
<protein>
    <submittedName>
        <fullName evidence="1">Uncharacterized protein</fullName>
    </submittedName>
</protein>
<reference evidence="1" key="2">
    <citation type="journal article" date="2015" name="Fish Shellfish Immunol.">
        <title>Early steps in the European eel (Anguilla anguilla)-Vibrio vulnificus interaction in the gills: Role of the RtxA13 toxin.</title>
        <authorList>
            <person name="Callol A."/>
            <person name="Pajuelo D."/>
            <person name="Ebbesson L."/>
            <person name="Teles M."/>
            <person name="MacKenzie S."/>
            <person name="Amaro C."/>
        </authorList>
    </citation>
    <scope>NUCLEOTIDE SEQUENCE</scope>
</reference>